<keyword evidence="3" id="KW-1185">Reference proteome</keyword>
<accession>A0AA41ZCY7</accession>
<evidence type="ECO:0000256" key="1">
    <source>
        <dbReference type="SAM" id="SignalP"/>
    </source>
</evidence>
<reference evidence="2" key="1">
    <citation type="submission" date="2022-06" db="EMBL/GenBank/DDBJ databases">
        <title>Sphingomonas sp. nov. isolated from rhizosphere soil of tomato.</title>
        <authorList>
            <person name="Dong H."/>
            <person name="Gao R."/>
        </authorList>
    </citation>
    <scope>NUCLEOTIDE SEQUENCE</scope>
    <source>
        <strain evidence="2">MMSM24</strain>
    </source>
</reference>
<comment type="caution">
    <text evidence="2">The sequence shown here is derived from an EMBL/GenBank/DDBJ whole genome shotgun (WGS) entry which is preliminary data.</text>
</comment>
<protein>
    <recommendedName>
        <fullName evidence="4">DUF3617 family protein</fullName>
    </recommendedName>
</protein>
<dbReference type="EMBL" id="JANFAV010000031">
    <property type="protein sequence ID" value="MCW6537730.1"/>
    <property type="molecule type" value="Genomic_DNA"/>
</dbReference>
<dbReference type="Proteomes" id="UP001165565">
    <property type="component" value="Unassembled WGS sequence"/>
</dbReference>
<feature type="chain" id="PRO_5041255636" description="DUF3617 family protein" evidence="1">
    <location>
        <begin position="26"/>
        <end position="111"/>
    </location>
</feature>
<evidence type="ECO:0008006" key="4">
    <source>
        <dbReference type="Google" id="ProtNLM"/>
    </source>
</evidence>
<dbReference type="AlphaFoldDB" id="A0AA41ZCY7"/>
<keyword evidence="1" id="KW-0732">Signal</keyword>
<evidence type="ECO:0000313" key="2">
    <source>
        <dbReference type="EMBL" id="MCW6537730.1"/>
    </source>
</evidence>
<name>A0AA41ZCY7_9SPHN</name>
<evidence type="ECO:0000313" key="3">
    <source>
        <dbReference type="Proteomes" id="UP001165565"/>
    </source>
</evidence>
<feature type="signal peptide" evidence="1">
    <location>
        <begin position="1"/>
        <end position="25"/>
    </location>
</feature>
<organism evidence="2 3">
    <name type="scientific">Sphingomonas lycopersici</name>
    <dbReference type="NCBI Taxonomy" id="2951807"/>
    <lineage>
        <taxon>Bacteria</taxon>
        <taxon>Pseudomonadati</taxon>
        <taxon>Pseudomonadota</taxon>
        <taxon>Alphaproteobacteria</taxon>
        <taxon>Sphingomonadales</taxon>
        <taxon>Sphingomonadaceae</taxon>
        <taxon>Sphingomonas</taxon>
    </lineage>
</organism>
<sequence length="111" mass="12279">MPKPKPVMMIAFLLATAGGAQVAKADPLFAGVWAESCDHGQTFTFHDGDRLKIVDLDCKLVGWKWSGDRYRSRLRCTLDGARSQGRVDVERVGDRLRITMGGLTTTVRQCP</sequence>
<dbReference type="RefSeq" id="WP_179515133.1">
    <property type="nucleotide sequence ID" value="NZ_JANFAV010000031.1"/>
</dbReference>
<gene>
    <name evidence="2" type="ORF">NEE01_23395</name>
</gene>
<proteinExistence type="predicted"/>